<evidence type="ECO:0000313" key="2">
    <source>
        <dbReference type="Proteomes" id="UP000729402"/>
    </source>
</evidence>
<organism evidence="1 2">
    <name type="scientific">Zizania palustris</name>
    <name type="common">Northern wild rice</name>
    <dbReference type="NCBI Taxonomy" id="103762"/>
    <lineage>
        <taxon>Eukaryota</taxon>
        <taxon>Viridiplantae</taxon>
        <taxon>Streptophyta</taxon>
        <taxon>Embryophyta</taxon>
        <taxon>Tracheophyta</taxon>
        <taxon>Spermatophyta</taxon>
        <taxon>Magnoliopsida</taxon>
        <taxon>Liliopsida</taxon>
        <taxon>Poales</taxon>
        <taxon>Poaceae</taxon>
        <taxon>BOP clade</taxon>
        <taxon>Oryzoideae</taxon>
        <taxon>Oryzeae</taxon>
        <taxon>Zizaniinae</taxon>
        <taxon>Zizania</taxon>
    </lineage>
</organism>
<dbReference type="EMBL" id="JAAALK010000287">
    <property type="protein sequence ID" value="KAG8060897.1"/>
    <property type="molecule type" value="Genomic_DNA"/>
</dbReference>
<reference evidence="1" key="1">
    <citation type="journal article" date="2021" name="bioRxiv">
        <title>Whole Genome Assembly and Annotation of Northern Wild Rice, Zizania palustris L., Supports a Whole Genome Duplication in the Zizania Genus.</title>
        <authorList>
            <person name="Haas M."/>
            <person name="Kono T."/>
            <person name="Macchietto M."/>
            <person name="Millas R."/>
            <person name="McGilp L."/>
            <person name="Shao M."/>
            <person name="Duquette J."/>
            <person name="Hirsch C.N."/>
            <person name="Kimball J."/>
        </authorList>
    </citation>
    <scope>NUCLEOTIDE SEQUENCE</scope>
    <source>
        <tissue evidence="1">Fresh leaf tissue</tissue>
    </source>
</reference>
<keyword evidence="2" id="KW-1185">Reference proteome</keyword>
<accession>A0A8J5S5W1</accession>
<protein>
    <submittedName>
        <fullName evidence="1">Uncharacterized protein</fullName>
    </submittedName>
</protein>
<comment type="caution">
    <text evidence="1">The sequence shown here is derived from an EMBL/GenBank/DDBJ whole genome shotgun (WGS) entry which is preliminary data.</text>
</comment>
<dbReference type="Proteomes" id="UP000729402">
    <property type="component" value="Unassembled WGS sequence"/>
</dbReference>
<sequence>MDFTGLCFMADSIHNSDELDTSKRVIKGRAGSSMREEQGCRVKLEMISRVHEEIDQDMDERMVKIGRFFTGFVNLVKRINSKLSSGSQGSDQENFQSHGKVVVLHQLNHVTAGVKYDLKSVSSVQKLFSADNFNPSSSE</sequence>
<dbReference type="AlphaFoldDB" id="A0A8J5S5W1"/>
<gene>
    <name evidence="1" type="ORF">GUJ93_ZPchr0002g22978</name>
</gene>
<name>A0A8J5S5W1_ZIZPA</name>
<proteinExistence type="predicted"/>
<evidence type="ECO:0000313" key="1">
    <source>
        <dbReference type="EMBL" id="KAG8060897.1"/>
    </source>
</evidence>
<reference evidence="1" key="2">
    <citation type="submission" date="2021-02" db="EMBL/GenBank/DDBJ databases">
        <authorList>
            <person name="Kimball J.A."/>
            <person name="Haas M.W."/>
            <person name="Macchietto M."/>
            <person name="Kono T."/>
            <person name="Duquette J."/>
            <person name="Shao M."/>
        </authorList>
    </citation>
    <scope>NUCLEOTIDE SEQUENCE</scope>
    <source>
        <tissue evidence="1">Fresh leaf tissue</tissue>
    </source>
</reference>